<dbReference type="RefSeq" id="WP_373654956.1">
    <property type="nucleotide sequence ID" value="NZ_JBGUAW010000003.1"/>
</dbReference>
<evidence type="ECO:0000259" key="5">
    <source>
        <dbReference type="PROSITE" id="PS51007"/>
    </source>
</evidence>
<comment type="caution">
    <text evidence="6">The sequence shown here is derived from an EMBL/GenBank/DDBJ whole genome shotgun (WGS) entry which is preliminary data.</text>
</comment>
<organism evidence="6 7">
    <name type="scientific">Thiohalorhabdus methylotrophus</name>
    <dbReference type="NCBI Taxonomy" id="3242694"/>
    <lineage>
        <taxon>Bacteria</taxon>
        <taxon>Pseudomonadati</taxon>
        <taxon>Pseudomonadota</taxon>
        <taxon>Gammaproteobacteria</taxon>
        <taxon>Thiohalorhabdales</taxon>
        <taxon>Thiohalorhabdaceae</taxon>
        <taxon>Thiohalorhabdus</taxon>
    </lineage>
</organism>
<dbReference type="InterPro" id="IPR009056">
    <property type="entry name" value="Cyt_c-like_dom"/>
</dbReference>
<keyword evidence="2 4" id="KW-0479">Metal-binding</keyword>
<evidence type="ECO:0000256" key="4">
    <source>
        <dbReference type="PROSITE-ProRule" id="PRU00433"/>
    </source>
</evidence>
<reference evidence="6 7" key="1">
    <citation type="submission" date="2024-08" db="EMBL/GenBank/DDBJ databases">
        <title>Whole-genome sequencing of halo(alkali)philic microorganisms from hypersaline lakes.</title>
        <authorList>
            <person name="Sorokin D.Y."/>
            <person name="Merkel A.Y."/>
            <person name="Messina E."/>
            <person name="Yakimov M."/>
        </authorList>
    </citation>
    <scope>NUCLEOTIDE SEQUENCE [LARGE SCALE GENOMIC DNA]</scope>
    <source>
        <strain evidence="6 7">Cl-TMA</strain>
    </source>
</reference>
<evidence type="ECO:0000313" key="6">
    <source>
        <dbReference type="EMBL" id="MFA9460169.1"/>
    </source>
</evidence>
<name>A0ABV4TS62_9GAMM</name>
<dbReference type="Pfam" id="PF13442">
    <property type="entry name" value="Cytochrome_CBB3"/>
    <property type="match status" value="1"/>
</dbReference>
<dbReference type="InterPro" id="IPR036909">
    <property type="entry name" value="Cyt_c-like_dom_sf"/>
</dbReference>
<evidence type="ECO:0000313" key="7">
    <source>
        <dbReference type="Proteomes" id="UP001575181"/>
    </source>
</evidence>
<dbReference type="Gene3D" id="1.10.760.10">
    <property type="entry name" value="Cytochrome c-like domain"/>
    <property type="match status" value="1"/>
</dbReference>
<dbReference type="EMBL" id="JBGUAW010000003">
    <property type="protein sequence ID" value="MFA9460169.1"/>
    <property type="molecule type" value="Genomic_DNA"/>
</dbReference>
<gene>
    <name evidence="6" type="ORF">ACERLL_04955</name>
</gene>
<accession>A0ABV4TS62</accession>
<evidence type="ECO:0000256" key="2">
    <source>
        <dbReference type="ARBA" id="ARBA00022723"/>
    </source>
</evidence>
<protein>
    <submittedName>
        <fullName evidence="6">Cytochrome c</fullName>
    </submittedName>
</protein>
<keyword evidence="1 4" id="KW-0349">Heme</keyword>
<evidence type="ECO:0000256" key="3">
    <source>
        <dbReference type="ARBA" id="ARBA00023004"/>
    </source>
</evidence>
<keyword evidence="7" id="KW-1185">Reference proteome</keyword>
<evidence type="ECO:0000256" key="1">
    <source>
        <dbReference type="ARBA" id="ARBA00022617"/>
    </source>
</evidence>
<feature type="domain" description="Cytochrome c" evidence="5">
    <location>
        <begin position="67"/>
        <end position="153"/>
    </location>
</feature>
<dbReference type="Proteomes" id="UP001575181">
    <property type="component" value="Unassembled WGS sequence"/>
</dbReference>
<dbReference type="SUPFAM" id="SSF46626">
    <property type="entry name" value="Cytochrome c"/>
    <property type="match status" value="1"/>
</dbReference>
<sequence length="178" mass="20005">MSFIRHAVLLVLIVAAAGIAFMYSGLYNVSAQYPHRAIPKWILHTTMERSVAYHARDIQAPDLEGRERLREGVEEYEEMCVGCHGAPGVKPGHVAEGLRPEPPELDHAAEEWTPAELFWIIKHGVRMTGMPAWGPTHEDGELWAVVALVERFPQMAPAAYEDLRAQVRRQDGNGQHQH</sequence>
<keyword evidence="3 4" id="KW-0408">Iron</keyword>
<proteinExistence type="predicted"/>
<dbReference type="PROSITE" id="PS51007">
    <property type="entry name" value="CYTC"/>
    <property type="match status" value="1"/>
</dbReference>